<name>A0A117NIT3_PICGL</name>
<sequence>MGQSSHVDSCCWCCSLGPMTPSAIQLSSLSAMWLGRTRSPQPTYLWAYWRYFFFPELSCVTGRFVTGRG</sequence>
<proteinExistence type="predicted"/>
<organism evidence="1">
    <name type="scientific">Picea glauca</name>
    <name type="common">White spruce</name>
    <name type="synonym">Pinus glauca</name>
    <dbReference type="NCBI Taxonomy" id="3330"/>
    <lineage>
        <taxon>Eukaryota</taxon>
        <taxon>Viridiplantae</taxon>
        <taxon>Streptophyta</taxon>
        <taxon>Embryophyta</taxon>
        <taxon>Tracheophyta</taxon>
        <taxon>Spermatophyta</taxon>
        <taxon>Pinopsida</taxon>
        <taxon>Pinidae</taxon>
        <taxon>Conifers I</taxon>
        <taxon>Pinales</taxon>
        <taxon>Pinaceae</taxon>
        <taxon>Picea</taxon>
    </lineage>
</organism>
<accession>A0A117NIT3</accession>
<protein>
    <submittedName>
        <fullName evidence="1">Uncharacterized protein</fullName>
    </submittedName>
</protein>
<comment type="caution">
    <text evidence="1">The sequence shown here is derived from an EMBL/GenBank/DDBJ whole genome shotgun (WGS) entry which is preliminary data.</text>
</comment>
<keyword evidence="1" id="KW-0496">Mitochondrion</keyword>
<gene>
    <name evidence="1" type="ORF">ABT39_MTgene218</name>
</gene>
<dbReference type="AlphaFoldDB" id="A0A117NIT3"/>
<dbReference type="EMBL" id="LKAM01000001">
    <property type="protein sequence ID" value="KUM50375.1"/>
    <property type="molecule type" value="Genomic_DNA"/>
</dbReference>
<reference evidence="1" key="1">
    <citation type="journal article" date="2015" name="Genome Biol. Evol.">
        <title>Organellar Genomes of White Spruce (Picea glauca): Assembly and Annotation.</title>
        <authorList>
            <person name="Jackman S.D."/>
            <person name="Warren R.L."/>
            <person name="Gibb E.A."/>
            <person name="Vandervalk B.P."/>
            <person name="Mohamadi H."/>
            <person name="Chu J."/>
            <person name="Raymond A."/>
            <person name="Pleasance S."/>
            <person name="Coope R."/>
            <person name="Wildung M.R."/>
            <person name="Ritland C.E."/>
            <person name="Bousquet J."/>
            <person name="Jones S.J."/>
            <person name="Bohlmann J."/>
            <person name="Birol I."/>
        </authorList>
    </citation>
    <scope>NUCLEOTIDE SEQUENCE [LARGE SCALE GENOMIC DNA]</scope>
    <source>
        <tissue evidence="1">Flushing bud</tissue>
    </source>
</reference>
<geneLocation type="mitochondrion" evidence="1"/>
<evidence type="ECO:0000313" key="1">
    <source>
        <dbReference type="EMBL" id="KUM50375.1"/>
    </source>
</evidence>